<sequence>ATAIRCDDDTIRTINDIFMEENSNLEKKSNLIPGQDTVIPPT</sequence>
<accession>A0ACA9NDL0</accession>
<comment type="caution">
    <text evidence="1">The sequence shown here is derived from an EMBL/GenBank/DDBJ whole genome shotgun (WGS) entry which is preliminary data.</text>
</comment>
<dbReference type="Proteomes" id="UP000789366">
    <property type="component" value="Unassembled WGS sequence"/>
</dbReference>
<feature type="non-terminal residue" evidence="1">
    <location>
        <position position="42"/>
    </location>
</feature>
<evidence type="ECO:0000313" key="2">
    <source>
        <dbReference type="Proteomes" id="UP000789366"/>
    </source>
</evidence>
<gene>
    <name evidence="1" type="ORF">SPELUC_LOCUS8809</name>
</gene>
<dbReference type="EMBL" id="CAJVPW010013785">
    <property type="protein sequence ID" value="CAG8648089.1"/>
    <property type="molecule type" value="Genomic_DNA"/>
</dbReference>
<evidence type="ECO:0000313" key="1">
    <source>
        <dbReference type="EMBL" id="CAG8648089.1"/>
    </source>
</evidence>
<protein>
    <submittedName>
        <fullName evidence="1">15355_t:CDS:1</fullName>
    </submittedName>
</protein>
<reference evidence="1" key="1">
    <citation type="submission" date="2021-06" db="EMBL/GenBank/DDBJ databases">
        <authorList>
            <person name="Kallberg Y."/>
            <person name="Tangrot J."/>
            <person name="Rosling A."/>
        </authorList>
    </citation>
    <scope>NUCLEOTIDE SEQUENCE</scope>
    <source>
        <strain evidence="1">28 12/20/2015</strain>
    </source>
</reference>
<name>A0ACA9NDL0_9GLOM</name>
<feature type="non-terminal residue" evidence="1">
    <location>
        <position position="1"/>
    </location>
</feature>
<proteinExistence type="predicted"/>
<organism evidence="1 2">
    <name type="scientific">Cetraspora pellucida</name>
    <dbReference type="NCBI Taxonomy" id="1433469"/>
    <lineage>
        <taxon>Eukaryota</taxon>
        <taxon>Fungi</taxon>
        <taxon>Fungi incertae sedis</taxon>
        <taxon>Mucoromycota</taxon>
        <taxon>Glomeromycotina</taxon>
        <taxon>Glomeromycetes</taxon>
        <taxon>Diversisporales</taxon>
        <taxon>Gigasporaceae</taxon>
        <taxon>Cetraspora</taxon>
    </lineage>
</organism>
<keyword evidence="2" id="KW-1185">Reference proteome</keyword>